<keyword evidence="3" id="KW-1185">Reference proteome</keyword>
<evidence type="ECO:0000256" key="1">
    <source>
        <dbReference type="SAM" id="MobiDB-lite"/>
    </source>
</evidence>
<dbReference type="EMBL" id="JBHFFA010000002">
    <property type="protein sequence ID" value="KAL2645064.1"/>
    <property type="molecule type" value="Genomic_DNA"/>
</dbReference>
<feature type="compositionally biased region" description="Low complexity" evidence="1">
    <location>
        <begin position="59"/>
        <end position="72"/>
    </location>
</feature>
<comment type="caution">
    <text evidence="2">The sequence shown here is derived from an EMBL/GenBank/DDBJ whole genome shotgun (WGS) entry which is preliminary data.</text>
</comment>
<name>A0ABD1ZDQ2_9MARC</name>
<dbReference type="Proteomes" id="UP001605036">
    <property type="component" value="Unassembled WGS sequence"/>
</dbReference>
<dbReference type="AlphaFoldDB" id="A0ABD1ZDQ2"/>
<evidence type="ECO:0000313" key="2">
    <source>
        <dbReference type="EMBL" id="KAL2645064.1"/>
    </source>
</evidence>
<accession>A0ABD1ZDQ2</accession>
<feature type="compositionally biased region" description="Basic residues" evidence="1">
    <location>
        <begin position="1"/>
        <end position="13"/>
    </location>
</feature>
<organism evidence="2 3">
    <name type="scientific">Riccia fluitans</name>
    <dbReference type="NCBI Taxonomy" id="41844"/>
    <lineage>
        <taxon>Eukaryota</taxon>
        <taxon>Viridiplantae</taxon>
        <taxon>Streptophyta</taxon>
        <taxon>Embryophyta</taxon>
        <taxon>Marchantiophyta</taxon>
        <taxon>Marchantiopsida</taxon>
        <taxon>Marchantiidae</taxon>
        <taxon>Marchantiales</taxon>
        <taxon>Ricciaceae</taxon>
        <taxon>Riccia</taxon>
    </lineage>
</organism>
<feature type="region of interest" description="Disordered" evidence="1">
    <location>
        <begin position="43"/>
        <end position="75"/>
    </location>
</feature>
<proteinExistence type="predicted"/>
<gene>
    <name evidence="2" type="ORF">R1flu_012651</name>
</gene>
<reference evidence="2 3" key="1">
    <citation type="submission" date="2024-09" db="EMBL/GenBank/DDBJ databases">
        <title>Chromosome-scale assembly of Riccia fluitans.</title>
        <authorList>
            <person name="Paukszto L."/>
            <person name="Sawicki J."/>
            <person name="Karawczyk K."/>
            <person name="Piernik-Szablinska J."/>
            <person name="Szczecinska M."/>
            <person name="Mazdziarz M."/>
        </authorList>
    </citation>
    <scope>NUCLEOTIDE SEQUENCE [LARGE SCALE GENOMIC DNA]</scope>
    <source>
        <strain evidence="2">Rf_01</strain>
        <tissue evidence="2">Aerial parts of the thallus</tissue>
    </source>
</reference>
<protein>
    <submittedName>
        <fullName evidence="2">Uncharacterized protein</fullName>
    </submittedName>
</protein>
<sequence length="87" mass="9674">MNKSKKERKVTRKRNADAENVNDEDSNSSRVISLYQMHVPKSRIADETYSPESTSLPTRSAVRSSSPSSIPAGMATSRNLVALHLER</sequence>
<evidence type="ECO:0000313" key="3">
    <source>
        <dbReference type="Proteomes" id="UP001605036"/>
    </source>
</evidence>
<feature type="region of interest" description="Disordered" evidence="1">
    <location>
        <begin position="1"/>
        <end position="29"/>
    </location>
</feature>